<dbReference type="GO" id="GO:0003677">
    <property type="term" value="F:DNA binding"/>
    <property type="evidence" value="ECO:0007669"/>
    <property type="project" value="InterPro"/>
</dbReference>
<dbReference type="InterPro" id="IPR002104">
    <property type="entry name" value="Integrase_catalytic"/>
</dbReference>
<gene>
    <name evidence="3" type="ORF">SAMN04488542_1164</name>
</gene>
<dbReference type="STRING" id="670482.SAMN04488542_1164"/>
<sequence length="160" mass="18825">MDLRLKRKHKLAQDEIKKLNKDTYYHDFIFAKTEHNKGYPELIKTIHNRMRRLLLLRLAGLNEKLSPHSLRHTHVSLLAEAGADIFQIIERLGHSNDEQIRTVYLHVTKTMEKEAALKVYNEIKIDFVDSLLFAYSKIGGHTVFTFEKKLNRMLDELRNA</sequence>
<keyword evidence="1" id="KW-0233">DNA recombination</keyword>
<evidence type="ECO:0000313" key="4">
    <source>
        <dbReference type="Proteomes" id="UP000198972"/>
    </source>
</evidence>
<dbReference type="RefSeq" id="WP_175471416.1">
    <property type="nucleotide sequence ID" value="NZ_FNBG01000016.1"/>
</dbReference>
<evidence type="ECO:0000256" key="1">
    <source>
        <dbReference type="ARBA" id="ARBA00023172"/>
    </source>
</evidence>
<dbReference type="Gene3D" id="1.10.443.10">
    <property type="entry name" value="Intergrase catalytic core"/>
    <property type="match status" value="1"/>
</dbReference>
<dbReference type="Proteomes" id="UP000198972">
    <property type="component" value="Unassembled WGS sequence"/>
</dbReference>
<dbReference type="PROSITE" id="PS51898">
    <property type="entry name" value="TYR_RECOMBINASE"/>
    <property type="match status" value="1"/>
</dbReference>
<evidence type="ECO:0000313" key="3">
    <source>
        <dbReference type="EMBL" id="SDF73589.1"/>
    </source>
</evidence>
<dbReference type="Pfam" id="PF00589">
    <property type="entry name" value="Phage_integrase"/>
    <property type="match status" value="1"/>
</dbReference>
<keyword evidence="4" id="KW-1185">Reference proteome</keyword>
<accession>A0A1G7NJW8</accession>
<dbReference type="InterPro" id="IPR011010">
    <property type="entry name" value="DNA_brk_join_enz"/>
</dbReference>
<evidence type="ECO:0000259" key="2">
    <source>
        <dbReference type="PROSITE" id="PS51898"/>
    </source>
</evidence>
<dbReference type="GO" id="GO:0006310">
    <property type="term" value="P:DNA recombination"/>
    <property type="evidence" value="ECO:0007669"/>
    <property type="project" value="UniProtKB-KW"/>
</dbReference>
<reference evidence="3 4" key="1">
    <citation type="submission" date="2016-10" db="EMBL/GenBank/DDBJ databases">
        <authorList>
            <person name="de Groot N.N."/>
        </authorList>
    </citation>
    <scope>NUCLEOTIDE SEQUENCE [LARGE SCALE GENOMIC DNA]</scope>
    <source>
        <strain evidence="3 4">DSM 28129</strain>
    </source>
</reference>
<dbReference type="AlphaFoldDB" id="A0A1G7NJW8"/>
<dbReference type="SUPFAM" id="SSF56349">
    <property type="entry name" value="DNA breaking-rejoining enzymes"/>
    <property type="match status" value="1"/>
</dbReference>
<dbReference type="EMBL" id="FNBG01000016">
    <property type="protein sequence ID" value="SDF73589.1"/>
    <property type="molecule type" value="Genomic_DNA"/>
</dbReference>
<proteinExistence type="predicted"/>
<name>A0A1G7NJW8_9BACL</name>
<feature type="domain" description="Tyr recombinase" evidence="2">
    <location>
        <begin position="1"/>
        <end position="117"/>
    </location>
</feature>
<organism evidence="3 4">
    <name type="scientific">Fontibacillus panacisegetis</name>
    <dbReference type="NCBI Taxonomy" id="670482"/>
    <lineage>
        <taxon>Bacteria</taxon>
        <taxon>Bacillati</taxon>
        <taxon>Bacillota</taxon>
        <taxon>Bacilli</taxon>
        <taxon>Bacillales</taxon>
        <taxon>Paenibacillaceae</taxon>
        <taxon>Fontibacillus</taxon>
    </lineage>
</organism>
<protein>
    <submittedName>
        <fullName evidence="3">Phage integrase family protein</fullName>
    </submittedName>
</protein>
<dbReference type="GO" id="GO:0015074">
    <property type="term" value="P:DNA integration"/>
    <property type="evidence" value="ECO:0007669"/>
    <property type="project" value="InterPro"/>
</dbReference>
<dbReference type="InterPro" id="IPR013762">
    <property type="entry name" value="Integrase-like_cat_sf"/>
</dbReference>